<comment type="caution">
    <text evidence="1">The sequence shown here is derived from an EMBL/GenBank/DDBJ whole genome shotgun (WGS) entry which is preliminary data.</text>
</comment>
<organism evidence="1 2">
    <name type="scientific">Psychromonas aquatilis</name>
    <dbReference type="NCBI Taxonomy" id="2005072"/>
    <lineage>
        <taxon>Bacteria</taxon>
        <taxon>Pseudomonadati</taxon>
        <taxon>Pseudomonadota</taxon>
        <taxon>Gammaproteobacteria</taxon>
        <taxon>Alteromonadales</taxon>
        <taxon>Psychromonadaceae</taxon>
        <taxon>Psychromonas</taxon>
    </lineage>
</organism>
<dbReference type="EMBL" id="JBAKAZ010000075">
    <property type="protein sequence ID" value="MEL0630681.1"/>
    <property type="molecule type" value="Genomic_DNA"/>
</dbReference>
<reference evidence="1 2" key="1">
    <citation type="submission" date="2024-02" db="EMBL/GenBank/DDBJ databases">
        <title>Bacteria isolated from the canopy kelp, Nereocystis luetkeana.</title>
        <authorList>
            <person name="Pfister C.A."/>
            <person name="Younker I.T."/>
            <person name="Light S.H."/>
        </authorList>
    </citation>
    <scope>NUCLEOTIDE SEQUENCE [LARGE SCALE GENOMIC DNA]</scope>
    <source>
        <strain evidence="1 2">TI.1.05</strain>
    </source>
</reference>
<protein>
    <recommendedName>
        <fullName evidence="3">Tyr recombinase domain-containing protein</fullName>
    </recommendedName>
</protein>
<accession>A0ABU9GTU8</accession>
<sequence length="497" mass="58191">MMKKVEEKSNRANAAGSPYPEVHEQMQKLKYWYKSKLSNTELFILLVMWLKGQLNELDIGESAPHFYRLKSSEAALKNSLRIVKDGGVSWVEYSILVDDNEYVWMPTPHALNNFFWRVLQQYNNYGKPLLTKNELNELSHFWQSKAIRNKKMSRVKTADKRVWKTYISKCITADSMLSSNAKNLYVSKLAHSSAIAYQIEELERIRYQLYRSLNNAVNRIFKEAEVWEMLEDFSRNVAGKIILPFCCEKEARYLTEQSNRIVELKIIRYENHRRTTAFDDRSLGANNTITYDEAANFFIDLQSGLLEYKINTTSKEGLISYYNQVTQIFALQFITMTGLRPTHAISPLLVNLQVARLCVFDKGMARNLLLNNFLQQQIKCYQLIKSKLAQFIPAIHSFPYLFFIIDELQKPTTLTAKTLRHFMHSHWEWHVPYSLRKVFSQTLLELNLPNHLIDRIMGHYEHGEHAGVVNIFQSEEVKTLQVLNQLPSIFKMELFDL</sequence>
<dbReference type="Proteomes" id="UP001369082">
    <property type="component" value="Unassembled WGS sequence"/>
</dbReference>
<dbReference type="RefSeq" id="WP_341598808.1">
    <property type="nucleotide sequence ID" value="NZ_JBAKAZ010000075.1"/>
</dbReference>
<evidence type="ECO:0000313" key="1">
    <source>
        <dbReference type="EMBL" id="MEL0630681.1"/>
    </source>
</evidence>
<dbReference type="InterPro" id="IPR013762">
    <property type="entry name" value="Integrase-like_cat_sf"/>
</dbReference>
<evidence type="ECO:0008006" key="3">
    <source>
        <dbReference type="Google" id="ProtNLM"/>
    </source>
</evidence>
<keyword evidence="2" id="KW-1185">Reference proteome</keyword>
<proteinExistence type="predicted"/>
<gene>
    <name evidence="1" type="ORF">V6256_13790</name>
</gene>
<evidence type="ECO:0000313" key="2">
    <source>
        <dbReference type="Proteomes" id="UP001369082"/>
    </source>
</evidence>
<name>A0ABU9GTU8_9GAMM</name>
<dbReference type="Gene3D" id="1.10.443.10">
    <property type="entry name" value="Intergrase catalytic core"/>
    <property type="match status" value="1"/>
</dbReference>